<sequence length="426" mass="49254">MLDYILKSLISYSLVPVFLQVFILIFVVIADPYIMKKQKRIMMIITILVICLIFDNLLSYYLSTSRSIIYLRTIESIFGYSIRPVIIVLFFYIVNPQKKYHLFWLLVDLNIIIYMTALFSPIAFSISKDNHFIRGPLGFTSHITCVILILYLMAISLFEWRFTRGIMMFIPIINTFLIIIAIIMDSFVVTEDNRLTFLTITVVSCTLFYYVWLHLKFAHEYEEKLRNQQRTKLMLSQINPHFMINSLGAIKELCDSKEARVAVDQFARYLQGNMETMMRQDIISFKSELEHTKAYLALEQIRFEDALQIKYDITCSDFGISTLSLQPIVENAVRHGVRGSEKDVGTVIISTREFDDRYEIKVSDDGVGFDPDNIKPKNDGREHIGIQNVRDRLKAVCNAEMIIESTPGEGTDVSIIIPKREGEGLC</sequence>
<feature type="transmembrane region" description="Helical" evidence="3">
    <location>
        <begin position="165"/>
        <end position="189"/>
    </location>
</feature>
<evidence type="ECO:0000259" key="4">
    <source>
        <dbReference type="PROSITE" id="PS50109"/>
    </source>
</evidence>
<dbReference type="EMBL" id="FUXA01000018">
    <property type="protein sequence ID" value="SKA01012.1"/>
    <property type="molecule type" value="Genomic_DNA"/>
</dbReference>
<protein>
    <submittedName>
        <fullName evidence="5">Histidine kinase-, DNA gyrase B-, and HSP90-like ATPase</fullName>
    </submittedName>
</protein>
<keyword evidence="3" id="KW-0472">Membrane</keyword>
<dbReference type="PROSITE" id="PS50109">
    <property type="entry name" value="HIS_KIN"/>
    <property type="match status" value="1"/>
</dbReference>
<dbReference type="Gene3D" id="3.30.565.10">
    <property type="entry name" value="Histidine kinase-like ATPase, C-terminal domain"/>
    <property type="match status" value="1"/>
</dbReference>
<keyword evidence="6" id="KW-1185">Reference proteome</keyword>
<dbReference type="PANTHER" id="PTHR34220:SF7">
    <property type="entry name" value="SENSOR HISTIDINE KINASE YPDA"/>
    <property type="match status" value="1"/>
</dbReference>
<keyword evidence="2" id="KW-0902">Two-component regulatory system</keyword>
<evidence type="ECO:0000256" key="2">
    <source>
        <dbReference type="ARBA" id="ARBA00023012"/>
    </source>
</evidence>
<feature type="transmembrane region" description="Helical" evidence="3">
    <location>
        <begin position="77"/>
        <end position="95"/>
    </location>
</feature>
<feature type="domain" description="Histidine kinase" evidence="4">
    <location>
        <begin position="325"/>
        <end position="421"/>
    </location>
</feature>
<dbReference type="InterPro" id="IPR010559">
    <property type="entry name" value="Sig_transdc_His_kin_internal"/>
</dbReference>
<dbReference type="InterPro" id="IPR003594">
    <property type="entry name" value="HATPase_dom"/>
</dbReference>
<name>A0A1T4QB59_9FIRM</name>
<gene>
    <name evidence="5" type="ORF">SAMN02745110_02333</name>
</gene>
<keyword evidence="1 5" id="KW-0418">Kinase</keyword>
<keyword evidence="1 5" id="KW-0808">Transferase</keyword>
<evidence type="ECO:0000256" key="3">
    <source>
        <dbReference type="SAM" id="Phobius"/>
    </source>
</evidence>
<dbReference type="Pfam" id="PF06580">
    <property type="entry name" value="His_kinase"/>
    <property type="match status" value="1"/>
</dbReference>
<feature type="transmembrane region" description="Helical" evidence="3">
    <location>
        <begin position="12"/>
        <end position="34"/>
    </location>
</feature>
<dbReference type="AlphaFoldDB" id="A0A1T4QB59"/>
<dbReference type="OrthoDB" id="9809348at2"/>
<evidence type="ECO:0000313" key="5">
    <source>
        <dbReference type="EMBL" id="SKA01012.1"/>
    </source>
</evidence>
<organism evidence="5 6">
    <name type="scientific">Eubacterium ruminantium</name>
    <dbReference type="NCBI Taxonomy" id="42322"/>
    <lineage>
        <taxon>Bacteria</taxon>
        <taxon>Bacillati</taxon>
        <taxon>Bacillota</taxon>
        <taxon>Clostridia</taxon>
        <taxon>Eubacteriales</taxon>
        <taxon>Eubacteriaceae</taxon>
        <taxon>Eubacterium</taxon>
    </lineage>
</organism>
<dbReference type="GO" id="GO:0000155">
    <property type="term" value="F:phosphorelay sensor kinase activity"/>
    <property type="evidence" value="ECO:0007669"/>
    <property type="project" value="InterPro"/>
</dbReference>
<keyword evidence="3" id="KW-1133">Transmembrane helix</keyword>
<dbReference type="Pfam" id="PF02518">
    <property type="entry name" value="HATPase_c"/>
    <property type="match status" value="1"/>
</dbReference>
<dbReference type="PANTHER" id="PTHR34220">
    <property type="entry name" value="SENSOR HISTIDINE KINASE YPDA"/>
    <property type="match status" value="1"/>
</dbReference>
<dbReference type="GO" id="GO:0016020">
    <property type="term" value="C:membrane"/>
    <property type="evidence" value="ECO:0007669"/>
    <property type="project" value="InterPro"/>
</dbReference>
<feature type="transmembrane region" description="Helical" evidence="3">
    <location>
        <begin position="139"/>
        <end position="158"/>
    </location>
</feature>
<evidence type="ECO:0000256" key="1">
    <source>
        <dbReference type="ARBA" id="ARBA00022777"/>
    </source>
</evidence>
<feature type="transmembrane region" description="Helical" evidence="3">
    <location>
        <begin position="102"/>
        <end position="127"/>
    </location>
</feature>
<dbReference type="SUPFAM" id="SSF55874">
    <property type="entry name" value="ATPase domain of HSP90 chaperone/DNA topoisomerase II/histidine kinase"/>
    <property type="match status" value="1"/>
</dbReference>
<dbReference type="InterPro" id="IPR050640">
    <property type="entry name" value="Bact_2-comp_sensor_kinase"/>
</dbReference>
<proteinExistence type="predicted"/>
<reference evidence="5 6" key="1">
    <citation type="submission" date="2017-02" db="EMBL/GenBank/DDBJ databases">
        <authorList>
            <person name="Peterson S.W."/>
        </authorList>
    </citation>
    <scope>NUCLEOTIDE SEQUENCE [LARGE SCALE GENOMIC DNA]</scope>
    <source>
        <strain evidence="5 6">ATCC 17233</strain>
    </source>
</reference>
<dbReference type="Proteomes" id="UP000189857">
    <property type="component" value="Unassembled WGS sequence"/>
</dbReference>
<dbReference type="InterPro" id="IPR005467">
    <property type="entry name" value="His_kinase_dom"/>
</dbReference>
<dbReference type="InterPro" id="IPR036890">
    <property type="entry name" value="HATPase_C_sf"/>
</dbReference>
<dbReference type="RefSeq" id="WP_078788126.1">
    <property type="nucleotide sequence ID" value="NZ_FMTO01000018.1"/>
</dbReference>
<keyword evidence="3" id="KW-0812">Transmembrane</keyword>
<evidence type="ECO:0000313" key="6">
    <source>
        <dbReference type="Proteomes" id="UP000189857"/>
    </source>
</evidence>
<feature type="transmembrane region" description="Helical" evidence="3">
    <location>
        <begin position="195"/>
        <end position="215"/>
    </location>
</feature>
<accession>A0A1T4QB59</accession>
<feature type="transmembrane region" description="Helical" evidence="3">
    <location>
        <begin position="41"/>
        <end position="62"/>
    </location>
</feature>